<dbReference type="SMART" id="SM00028">
    <property type="entry name" value="TPR"/>
    <property type="match status" value="2"/>
</dbReference>
<dbReference type="SUPFAM" id="SSF48452">
    <property type="entry name" value="TPR-like"/>
    <property type="match status" value="1"/>
</dbReference>
<dbReference type="EMBL" id="BAAAIH010000018">
    <property type="protein sequence ID" value="GAA1274439.1"/>
    <property type="molecule type" value="Genomic_DNA"/>
</dbReference>
<dbReference type="Pfam" id="PF12770">
    <property type="entry name" value="CHAT"/>
    <property type="match status" value="1"/>
</dbReference>
<evidence type="ECO:0000313" key="3">
    <source>
        <dbReference type="Proteomes" id="UP001500282"/>
    </source>
</evidence>
<name>A0ABP4HSJ3_9ACTN</name>
<organism evidence="2 3">
    <name type="scientific">Streptomyces javensis</name>
    <dbReference type="NCBI Taxonomy" id="114698"/>
    <lineage>
        <taxon>Bacteria</taxon>
        <taxon>Bacillati</taxon>
        <taxon>Actinomycetota</taxon>
        <taxon>Actinomycetes</taxon>
        <taxon>Kitasatosporales</taxon>
        <taxon>Streptomycetaceae</taxon>
        <taxon>Streptomyces</taxon>
        <taxon>Streptomyces violaceusniger group</taxon>
    </lineage>
</organism>
<dbReference type="PANTHER" id="PTHR10098">
    <property type="entry name" value="RAPSYN-RELATED"/>
    <property type="match status" value="1"/>
</dbReference>
<comment type="caution">
    <text evidence="2">The sequence shown here is derived from an EMBL/GenBank/DDBJ whole genome shotgun (WGS) entry which is preliminary data.</text>
</comment>
<dbReference type="Gene3D" id="1.25.40.10">
    <property type="entry name" value="Tetratricopeptide repeat domain"/>
    <property type="match status" value="1"/>
</dbReference>
<accession>A0ABP4HSJ3</accession>
<gene>
    <name evidence="2" type="ORF">GCM10009579_36740</name>
</gene>
<dbReference type="InterPro" id="IPR024983">
    <property type="entry name" value="CHAT_dom"/>
</dbReference>
<keyword evidence="3" id="KW-1185">Reference proteome</keyword>
<protein>
    <recommendedName>
        <fullName evidence="1">CHAT domain-containing protein</fullName>
    </recommendedName>
</protein>
<dbReference type="InterPro" id="IPR019734">
    <property type="entry name" value="TPR_rpt"/>
</dbReference>
<dbReference type="InterPro" id="IPR011990">
    <property type="entry name" value="TPR-like_helical_dom_sf"/>
</dbReference>
<proteinExistence type="predicted"/>
<feature type="domain" description="CHAT" evidence="1">
    <location>
        <begin position="645"/>
        <end position="926"/>
    </location>
</feature>
<sequence length="930" mass="101623">MQGGRRNYLVDEQEHAVADQLLRAGSLQEVQTVLLRSAASCKVGALLAELRERAGRLRAAGRAAEAELTEHLTGVVERERIPEFERRFRSEGRPTTTGFPEPPGELRMWLEQDISRLLDAGDLDAGVTASHQADRVPLQDVGEWPRLTGLRVRLARALRAAGRPWEALAAVEHVGFNPSAAGEFSRSGLVYVTLAQLYLVRAYAYEDLKCPQAARAAFDEAYQAAQLAGDDVLQLQAQTGTASSNYAEGRHRDAVREFRRLLQFAESRDQPGFVASALNNLGIALRSAGEHAAARACHERVLVLAERRRALVECRVTAQFALGDLAFDQRDIHAAGLSYLHGFMDAVEVGAIASAQAMLTARLDRDMPESDLLLKLAAVFRNLPSRPRDREDWRVTAAFTRAEAWSHRRQGRQSEAVRLLRRLREEAATRGGGAWYQDLTTDLARTLAGSPEPTDRQEAFDLLWQERCRLREAPGDGPTVETASVLDHAPVYRLLVDLLTDPPGSRPLRLPDARPPIELAFDLHEELHERTAIRRGAPASFSALRGCLDGLAEAPECAYVSLFHGPERTTVFTYAPGADGPEVTHVPIGSEQLARISGQLQRTFDGDPRTFPPLAPLHPRRPWRRSLDFLGELMPLVAAFLPRVAGRPLLYVSGDGPLGTLPLHAVPGPSGAVVAAHHAVVRVHGAGSVLQAAERHAASGRSDAVTGTRSRSGKPTVFCAGVAAREDPVPARLEGDAALLAEAGWQVAGPSGEAADRTAVLAGLRTASIAHLTCHGYADRQEPLDSGLLLAYGGRRPSKLPAALSVRTRLEHLLTARDFARDRLEVDLLTLRACGTGNDEFAGGDLESLVQALLHAGVGTVVAALWNVDERSSRRLLAAFFRNLADRPAEPLWRSFWDAQRTMLEHPARPWESHPYHWAALAISGDWRMR</sequence>
<reference evidence="3" key="1">
    <citation type="journal article" date="2019" name="Int. J. Syst. Evol. Microbiol.">
        <title>The Global Catalogue of Microorganisms (GCM) 10K type strain sequencing project: providing services to taxonomists for standard genome sequencing and annotation.</title>
        <authorList>
            <consortium name="The Broad Institute Genomics Platform"/>
            <consortium name="The Broad Institute Genome Sequencing Center for Infectious Disease"/>
            <person name="Wu L."/>
            <person name="Ma J."/>
        </authorList>
    </citation>
    <scope>NUCLEOTIDE SEQUENCE [LARGE SCALE GENOMIC DNA]</scope>
    <source>
        <strain evidence="3">JCM 11448</strain>
    </source>
</reference>
<dbReference type="Proteomes" id="UP001500282">
    <property type="component" value="Unassembled WGS sequence"/>
</dbReference>
<evidence type="ECO:0000259" key="1">
    <source>
        <dbReference type="Pfam" id="PF12770"/>
    </source>
</evidence>
<evidence type="ECO:0000313" key="2">
    <source>
        <dbReference type="EMBL" id="GAA1274439.1"/>
    </source>
</evidence>